<evidence type="ECO:0000256" key="8">
    <source>
        <dbReference type="ARBA" id="ARBA00023136"/>
    </source>
</evidence>
<evidence type="ECO:0000256" key="6">
    <source>
        <dbReference type="ARBA" id="ARBA00022989"/>
    </source>
</evidence>
<evidence type="ECO:0000256" key="2">
    <source>
        <dbReference type="ARBA" id="ARBA00006375"/>
    </source>
</evidence>
<evidence type="ECO:0000313" key="11">
    <source>
        <dbReference type="EMBL" id="KAA0163604.1"/>
    </source>
</evidence>
<dbReference type="PROSITE" id="PS50920">
    <property type="entry name" value="SOLCAR"/>
    <property type="match status" value="3"/>
</dbReference>
<keyword evidence="8 9" id="KW-0472">Membrane</keyword>
<feature type="repeat" description="Solcar" evidence="9">
    <location>
        <begin position="223"/>
        <end position="311"/>
    </location>
</feature>
<sequence>MASQATSSSTRLADGIAGLVAGSAGVLMGHPIDTVRVRVIVGGKSPLEAASWALRTQGLKGFYRGVIPPLVTNGIVGTTVFSALEAGKRFLRPHVEAGALDERAALAMAGAFAGAVVSLVSTPPQVLKVRMQTHALSAAAAGAEAAPRPRGGELRATGAALGELLRRRGPLGLYTAYRAQLLCESVGRMTYYLTYETAKGALMRLRTGSEPLRARPLDPVAGVSLPERMLAGACAGCVGWTVTFPFDVARNRLVSQGDALPPRYRGVLHCLLTSVREEGPRVLFRGLGVTLLRAGPVAMTVLPTFDLVREFLAAHLEQP</sequence>
<dbReference type="EMBL" id="VLTM01000021">
    <property type="protein sequence ID" value="KAA0163604.1"/>
    <property type="molecule type" value="Genomic_DNA"/>
</dbReference>
<dbReference type="GO" id="GO:0031966">
    <property type="term" value="C:mitochondrial membrane"/>
    <property type="evidence" value="ECO:0007669"/>
    <property type="project" value="UniProtKB-SubCell"/>
</dbReference>
<dbReference type="AlphaFoldDB" id="A0A5A8DG76"/>
<comment type="similarity">
    <text evidence="2 10">Belongs to the mitochondrial carrier (TC 2.A.29) family.</text>
</comment>
<organism evidence="11 12">
    <name type="scientific">Cafeteria roenbergensis</name>
    <name type="common">Marine flagellate</name>
    <dbReference type="NCBI Taxonomy" id="33653"/>
    <lineage>
        <taxon>Eukaryota</taxon>
        <taxon>Sar</taxon>
        <taxon>Stramenopiles</taxon>
        <taxon>Bigyra</taxon>
        <taxon>Opalozoa</taxon>
        <taxon>Bicosoecida</taxon>
        <taxon>Cafeteriaceae</taxon>
        <taxon>Cafeteria</taxon>
    </lineage>
</organism>
<keyword evidence="4 9" id="KW-0812">Transmembrane</keyword>
<keyword evidence="5" id="KW-0677">Repeat</keyword>
<feature type="repeat" description="Solcar" evidence="9">
    <location>
        <begin position="101"/>
        <end position="201"/>
    </location>
</feature>
<feature type="repeat" description="Solcar" evidence="9">
    <location>
        <begin position="9"/>
        <end position="90"/>
    </location>
</feature>
<evidence type="ECO:0000256" key="5">
    <source>
        <dbReference type="ARBA" id="ARBA00022737"/>
    </source>
</evidence>
<dbReference type="InterPro" id="IPR050567">
    <property type="entry name" value="Mitochondrial_Carrier"/>
</dbReference>
<evidence type="ECO:0000313" key="12">
    <source>
        <dbReference type="Proteomes" id="UP000325113"/>
    </source>
</evidence>
<evidence type="ECO:0008006" key="13">
    <source>
        <dbReference type="Google" id="ProtNLM"/>
    </source>
</evidence>
<dbReference type="SUPFAM" id="SSF103506">
    <property type="entry name" value="Mitochondrial carrier"/>
    <property type="match status" value="1"/>
</dbReference>
<dbReference type="Gene3D" id="1.50.40.10">
    <property type="entry name" value="Mitochondrial carrier domain"/>
    <property type="match status" value="1"/>
</dbReference>
<comment type="caution">
    <text evidence="11">The sequence shown here is derived from an EMBL/GenBank/DDBJ whole genome shotgun (WGS) entry which is preliminary data.</text>
</comment>
<evidence type="ECO:0000256" key="10">
    <source>
        <dbReference type="RuleBase" id="RU000488"/>
    </source>
</evidence>
<protein>
    <recommendedName>
        <fullName evidence="13">Mitochondrial carrier protein</fullName>
    </recommendedName>
</protein>
<dbReference type="PANTHER" id="PTHR45624">
    <property type="entry name" value="MITOCHONDRIAL BASIC AMINO ACIDS TRANSPORTER-RELATED"/>
    <property type="match status" value="1"/>
</dbReference>
<reference evidence="11 12" key="1">
    <citation type="submission" date="2019-07" db="EMBL/GenBank/DDBJ databases">
        <title>Genomes of Cafeteria roenbergensis.</title>
        <authorList>
            <person name="Fischer M.G."/>
            <person name="Hackl T."/>
            <person name="Roman M."/>
        </authorList>
    </citation>
    <scope>NUCLEOTIDE SEQUENCE [LARGE SCALE GENOMIC DNA]</scope>
    <source>
        <strain evidence="11 12">Cflag</strain>
    </source>
</reference>
<name>A0A5A8DG76_CAFRO</name>
<dbReference type="Pfam" id="PF00153">
    <property type="entry name" value="Mito_carr"/>
    <property type="match status" value="3"/>
</dbReference>
<evidence type="ECO:0000256" key="9">
    <source>
        <dbReference type="PROSITE-ProRule" id="PRU00282"/>
    </source>
</evidence>
<dbReference type="InterPro" id="IPR023395">
    <property type="entry name" value="MCP_dom_sf"/>
</dbReference>
<keyword evidence="6" id="KW-1133">Transmembrane helix</keyword>
<keyword evidence="3 10" id="KW-0813">Transport</keyword>
<accession>A0A5A8DG76</accession>
<evidence type="ECO:0000256" key="4">
    <source>
        <dbReference type="ARBA" id="ARBA00022692"/>
    </source>
</evidence>
<keyword evidence="7" id="KW-0496">Mitochondrion</keyword>
<comment type="subcellular location">
    <subcellularLocation>
        <location evidence="1">Mitochondrion membrane</location>
        <topology evidence="1">Multi-pass membrane protein</topology>
    </subcellularLocation>
</comment>
<evidence type="ECO:0000256" key="3">
    <source>
        <dbReference type="ARBA" id="ARBA00022448"/>
    </source>
</evidence>
<evidence type="ECO:0000256" key="1">
    <source>
        <dbReference type="ARBA" id="ARBA00004225"/>
    </source>
</evidence>
<dbReference type="GO" id="GO:0022857">
    <property type="term" value="F:transmembrane transporter activity"/>
    <property type="evidence" value="ECO:0007669"/>
    <property type="project" value="TreeGrafter"/>
</dbReference>
<evidence type="ECO:0000256" key="7">
    <source>
        <dbReference type="ARBA" id="ARBA00023128"/>
    </source>
</evidence>
<dbReference type="PANTHER" id="PTHR45624:SF10">
    <property type="entry name" value="SLC (SOLUTE CARRIER) HOMOLOG"/>
    <property type="match status" value="1"/>
</dbReference>
<proteinExistence type="inferred from homology"/>
<dbReference type="InterPro" id="IPR018108">
    <property type="entry name" value="MCP_transmembrane"/>
</dbReference>
<dbReference type="Proteomes" id="UP000325113">
    <property type="component" value="Unassembled WGS sequence"/>
</dbReference>
<gene>
    <name evidence="11" type="ORF">FNF31_02766</name>
</gene>